<dbReference type="InterPro" id="IPR003833">
    <property type="entry name" value="CT_C_D"/>
</dbReference>
<dbReference type="AlphaFoldDB" id="A0A2A4GX61"/>
<sequence>MKVYSQGDQAIVVSLQGDVTPAATEKLLLIRHCLINQNYPFITEIVPTETDMLISYDARMMMKHLNIDSPFLHMKAVIENINIEDMTLDKEIHCVKVPIVYGGANGPHLDMILKELHMDRQTFIDIHTGADYFVSMMGYSPGFPYLSGVDAQIIVNHTATEPRLIPAGSVILENNKCGITTTETYSDWLVIGHTSLPLFNPKKEDFALISLGDHVKFFEVQAGGNDA</sequence>
<dbReference type="SUPFAM" id="SSF160467">
    <property type="entry name" value="PH0987 N-terminal domain-like"/>
    <property type="match status" value="1"/>
</dbReference>
<dbReference type="EMBL" id="MWUU01000008">
    <property type="protein sequence ID" value="PCF55033.1"/>
    <property type="molecule type" value="Genomic_DNA"/>
</dbReference>
<keyword evidence="1" id="KW-0547">Nucleotide-binding</keyword>
<evidence type="ECO:0000313" key="5">
    <source>
        <dbReference type="EMBL" id="PCF55033.1"/>
    </source>
</evidence>
<dbReference type="Gene3D" id="2.40.100.10">
    <property type="entry name" value="Cyclophilin-like"/>
    <property type="match status" value="1"/>
</dbReference>
<keyword evidence="3" id="KW-0067">ATP-binding</keyword>
<accession>A0A2A4GX61</accession>
<dbReference type="InterPro" id="IPR010016">
    <property type="entry name" value="PxpB"/>
</dbReference>
<name>A0A2A4GX61_9STAP</name>
<protein>
    <submittedName>
        <fullName evidence="5">Allophanate hydrolase</fullName>
    </submittedName>
</protein>
<keyword evidence="2 5" id="KW-0378">Hydrolase</keyword>
<dbReference type="GO" id="GO:0005524">
    <property type="term" value="F:ATP binding"/>
    <property type="evidence" value="ECO:0007669"/>
    <property type="project" value="UniProtKB-KW"/>
</dbReference>
<dbReference type="RefSeq" id="WP_019166150.1">
    <property type="nucleotide sequence ID" value="NZ_CP118782.1"/>
</dbReference>
<evidence type="ECO:0000256" key="2">
    <source>
        <dbReference type="ARBA" id="ARBA00022801"/>
    </source>
</evidence>
<feature type="domain" description="Carboxyltransferase" evidence="4">
    <location>
        <begin position="1"/>
        <end position="209"/>
    </location>
</feature>
<dbReference type="GO" id="GO:0016787">
    <property type="term" value="F:hydrolase activity"/>
    <property type="evidence" value="ECO:0007669"/>
    <property type="project" value="UniProtKB-KW"/>
</dbReference>
<dbReference type="SUPFAM" id="SSF50891">
    <property type="entry name" value="Cyclophilin-like"/>
    <property type="match status" value="1"/>
</dbReference>
<dbReference type="Proteomes" id="UP000218335">
    <property type="component" value="Unassembled WGS sequence"/>
</dbReference>
<comment type="caution">
    <text evidence="5">The sequence shown here is derived from an EMBL/GenBank/DDBJ whole genome shotgun (WGS) entry which is preliminary data.</text>
</comment>
<dbReference type="Pfam" id="PF02682">
    <property type="entry name" value="CT_C_D"/>
    <property type="match status" value="1"/>
</dbReference>
<organism evidence="5 6">
    <name type="scientific">Staphylococcus delphini</name>
    <dbReference type="NCBI Taxonomy" id="53344"/>
    <lineage>
        <taxon>Bacteria</taxon>
        <taxon>Bacillati</taxon>
        <taxon>Bacillota</taxon>
        <taxon>Bacilli</taxon>
        <taxon>Bacillales</taxon>
        <taxon>Staphylococcaceae</taxon>
        <taxon>Staphylococcus</taxon>
        <taxon>Staphylococcus intermedius group</taxon>
    </lineage>
</organism>
<gene>
    <name evidence="5" type="ORF">B5C08_07055</name>
</gene>
<dbReference type="Gene3D" id="3.30.1360.40">
    <property type="match status" value="1"/>
</dbReference>
<evidence type="ECO:0000259" key="4">
    <source>
        <dbReference type="SMART" id="SM00796"/>
    </source>
</evidence>
<dbReference type="SMART" id="SM00796">
    <property type="entry name" value="AHS1"/>
    <property type="match status" value="1"/>
</dbReference>
<evidence type="ECO:0000313" key="6">
    <source>
        <dbReference type="Proteomes" id="UP000218335"/>
    </source>
</evidence>
<evidence type="ECO:0000256" key="3">
    <source>
        <dbReference type="ARBA" id="ARBA00022840"/>
    </source>
</evidence>
<dbReference type="PANTHER" id="PTHR34698:SF2">
    <property type="entry name" value="5-OXOPROLINASE SUBUNIT B"/>
    <property type="match status" value="1"/>
</dbReference>
<proteinExistence type="predicted"/>
<evidence type="ECO:0000256" key="1">
    <source>
        <dbReference type="ARBA" id="ARBA00022741"/>
    </source>
</evidence>
<dbReference type="InterPro" id="IPR029000">
    <property type="entry name" value="Cyclophilin-like_dom_sf"/>
</dbReference>
<dbReference type="PANTHER" id="PTHR34698">
    <property type="entry name" value="5-OXOPROLINASE SUBUNIT B"/>
    <property type="match status" value="1"/>
</dbReference>
<reference evidence="5 6" key="1">
    <citation type="journal article" date="2017" name="PLoS ONE">
        <title>Development of a real-time PCR for detection of Staphylococcus pseudintermedius using a novel automated comparison of whole-genome sequences.</title>
        <authorList>
            <person name="Verstappen K.M."/>
            <person name="Huijbregts L."/>
            <person name="Spaninks M."/>
            <person name="Wagenaar J.A."/>
            <person name="Fluit A.C."/>
            <person name="Duim B."/>
        </authorList>
    </citation>
    <scope>NUCLEOTIDE SEQUENCE [LARGE SCALE GENOMIC DNA]</scope>
    <source>
        <strain evidence="5 6">215070706401-1</strain>
    </source>
</reference>